<feature type="domain" description="DUF155" evidence="2">
    <location>
        <begin position="161"/>
        <end position="334"/>
    </location>
</feature>
<evidence type="ECO:0000259" key="2">
    <source>
        <dbReference type="Pfam" id="PF02582"/>
    </source>
</evidence>
<evidence type="ECO:0000313" key="3">
    <source>
        <dbReference type="EMBL" id="KAK9064612.1"/>
    </source>
</evidence>
<comment type="similarity">
    <text evidence="1">Belongs to the RMD1/sif2 family.</text>
</comment>
<proteinExistence type="inferred from homology"/>
<protein>
    <recommendedName>
        <fullName evidence="2">DUF155 domain-containing protein</fullName>
    </recommendedName>
</protein>
<comment type="caution">
    <text evidence="3">The sequence shown here is derived from an EMBL/GenBank/DDBJ whole genome shotgun (WGS) entry which is preliminary data.</text>
</comment>
<dbReference type="PANTHER" id="PTHR16255:SF16">
    <property type="entry name" value="PROTEIN RETARDED ROOT GROWTH, MITOCHONDRIAL"/>
    <property type="match status" value="1"/>
</dbReference>
<gene>
    <name evidence="3" type="ORF">SSX86_015994</name>
</gene>
<reference evidence="3 4" key="1">
    <citation type="submission" date="2024-04" db="EMBL/GenBank/DDBJ databases">
        <title>The reference genome of an endangered Asteraceae, Deinandra increscens subsp. villosa, native to the Central Coast of California.</title>
        <authorList>
            <person name="Guilliams M."/>
            <person name="Hasenstab-Lehman K."/>
            <person name="Meyer R."/>
            <person name="Mcevoy S."/>
        </authorList>
    </citation>
    <scope>NUCLEOTIDE SEQUENCE [LARGE SCALE GENOMIC DNA]</scope>
    <source>
        <tissue evidence="3">Leaf</tissue>
    </source>
</reference>
<sequence length="388" mass="44570">MGRSRTTSQLLSRFAADLLSRKSHAFHFHPNFVFRRLIITSIINPNPPVKPTTSFCSFRAFSSFPAATNPIFDLSSYDERRYAEELFLHDEGDDDELGKISVRAIFLCTSVNLKGLQVELSSHVVRPTSRSTNHIALRFCNFNPDYLETGVEENPSSHSYMVVFQYGSAVLFNVEDHEVESYLSIIKRHASGSVLKDSETRNDDYVVKEKPLLTEDMQGGPDYIILKNLDIDSIRIISSVLGQSIALDYFVSQVDGMVKEFTDINRIMEKTGTFTMDRKKLFKLVGKANSNLADVILRVGLFDRSEIAWREAKYAQIYEYLREEYEVAQRFGNLDYKLKFVEHNIHFLQEALQNRKSDLLEWCIIVLLSIENVIGIYEILRETTIVPM</sequence>
<accession>A0AAP0D1W6</accession>
<dbReference type="Pfam" id="PF02582">
    <property type="entry name" value="DUF155"/>
    <property type="match status" value="1"/>
</dbReference>
<dbReference type="Proteomes" id="UP001408789">
    <property type="component" value="Unassembled WGS sequence"/>
</dbReference>
<dbReference type="GO" id="GO:0005739">
    <property type="term" value="C:mitochondrion"/>
    <property type="evidence" value="ECO:0007669"/>
    <property type="project" value="UniProtKB-ARBA"/>
</dbReference>
<evidence type="ECO:0000256" key="1">
    <source>
        <dbReference type="ARBA" id="ARBA00008306"/>
    </source>
</evidence>
<dbReference type="PANTHER" id="PTHR16255">
    <property type="entry name" value="REQUIRED FOR MEIOTIC NUCLEAR DIVISION PROTEIN 1 HOMOLOG"/>
    <property type="match status" value="1"/>
</dbReference>
<keyword evidence="4" id="KW-1185">Reference proteome</keyword>
<evidence type="ECO:0000313" key="4">
    <source>
        <dbReference type="Proteomes" id="UP001408789"/>
    </source>
</evidence>
<dbReference type="EMBL" id="JBCNJP010000017">
    <property type="protein sequence ID" value="KAK9064612.1"/>
    <property type="molecule type" value="Genomic_DNA"/>
</dbReference>
<dbReference type="InterPro" id="IPR003734">
    <property type="entry name" value="DUF155"/>
</dbReference>
<name>A0AAP0D1W6_9ASTR</name>
<dbReference type="AlphaFoldDB" id="A0AAP0D1W6"/>
<organism evidence="3 4">
    <name type="scientific">Deinandra increscens subsp. villosa</name>
    <dbReference type="NCBI Taxonomy" id="3103831"/>
    <lineage>
        <taxon>Eukaryota</taxon>
        <taxon>Viridiplantae</taxon>
        <taxon>Streptophyta</taxon>
        <taxon>Embryophyta</taxon>
        <taxon>Tracheophyta</taxon>
        <taxon>Spermatophyta</taxon>
        <taxon>Magnoliopsida</taxon>
        <taxon>eudicotyledons</taxon>
        <taxon>Gunneridae</taxon>
        <taxon>Pentapetalae</taxon>
        <taxon>asterids</taxon>
        <taxon>campanulids</taxon>
        <taxon>Asterales</taxon>
        <taxon>Asteraceae</taxon>
        <taxon>Asteroideae</taxon>
        <taxon>Heliantheae alliance</taxon>
        <taxon>Madieae</taxon>
        <taxon>Madiinae</taxon>
        <taxon>Deinandra</taxon>
    </lineage>
</organism>
<dbReference type="InterPro" id="IPR051624">
    <property type="entry name" value="RMD1/Sad1-interacting"/>
</dbReference>